<proteinExistence type="predicted"/>
<keyword evidence="3" id="KW-1185">Reference proteome</keyword>
<gene>
    <name evidence="2" type="ORF">KK060_09890</name>
</gene>
<sequence>MNLTQKSIRRTDNTSVLHRIYERLDWLIKYYGSELAQKQQNIQQLQNEIELLKKTLAERDETILELENKLNQCSSEEEGNRQLINKLLADISKYENDIEWFKRTYEHRSVLGLFKQKFFK</sequence>
<dbReference type="Proteomes" id="UP000772618">
    <property type="component" value="Unassembled WGS sequence"/>
</dbReference>
<dbReference type="Gene3D" id="1.10.287.1490">
    <property type="match status" value="1"/>
</dbReference>
<organism evidence="2 3">
    <name type="scientific">Chryseosolibacter indicus</name>
    <dbReference type="NCBI Taxonomy" id="2782351"/>
    <lineage>
        <taxon>Bacteria</taxon>
        <taxon>Pseudomonadati</taxon>
        <taxon>Bacteroidota</taxon>
        <taxon>Cytophagia</taxon>
        <taxon>Cytophagales</taxon>
        <taxon>Chryseotaleaceae</taxon>
        <taxon>Chryseosolibacter</taxon>
    </lineage>
</organism>
<evidence type="ECO:0000256" key="1">
    <source>
        <dbReference type="SAM" id="Coils"/>
    </source>
</evidence>
<protein>
    <submittedName>
        <fullName evidence="2">Uncharacterized protein</fullName>
    </submittedName>
</protein>
<reference evidence="2 3" key="1">
    <citation type="submission" date="2021-05" db="EMBL/GenBank/DDBJ databases">
        <title>A Polyphasic approach of four new species of the genus Ohtaekwangia: Ohtaekwangia histidinii sp. nov., Ohtaekwangia cretensis sp. nov., Ohtaekwangia indiensis sp. nov., Ohtaekwangia reichenbachii sp. nov. from diverse environment.</title>
        <authorList>
            <person name="Octaviana S."/>
        </authorList>
    </citation>
    <scope>NUCLEOTIDE SEQUENCE [LARGE SCALE GENOMIC DNA]</scope>
    <source>
        <strain evidence="2 3">PWU20</strain>
    </source>
</reference>
<accession>A0ABS5VQ63</accession>
<dbReference type="RefSeq" id="WP_254153553.1">
    <property type="nucleotide sequence ID" value="NZ_JAHESD010000017.1"/>
</dbReference>
<keyword evidence="1" id="KW-0175">Coiled coil</keyword>
<comment type="caution">
    <text evidence="2">The sequence shown here is derived from an EMBL/GenBank/DDBJ whole genome shotgun (WGS) entry which is preliminary data.</text>
</comment>
<evidence type="ECO:0000313" key="3">
    <source>
        <dbReference type="Proteomes" id="UP000772618"/>
    </source>
</evidence>
<feature type="coiled-coil region" evidence="1">
    <location>
        <begin position="28"/>
        <end position="76"/>
    </location>
</feature>
<name>A0ABS5VQ63_9BACT</name>
<dbReference type="EMBL" id="JAHESD010000017">
    <property type="protein sequence ID" value="MBT1703590.1"/>
    <property type="molecule type" value="Genomic_DNA"/>
</dbReference>
<evidence type="ECO:0000313" key="2">
    <source>
        <dbReference type="EMBL" id="MBT1703590.1"/>
    </source>
</evidence>